<dbReference type="Pfam" id="PF13428">
    <property type="entry name" value="TPR_14"/>
    <property type="match status" value="1"/>
</dbReference>
<evidence type="ECO:0000313" key="3">
    <source>
        <dbReference type="Proteomes" id="UP000031662"/>
    </source>
</evidence>
<dbReference type="RefSeq" id="WP_041050577.1">
    <property type="nucleotide sequence ID" value="NZ_AP014523.1"/>
</dbReference>
<reference evidence="2 3" key="1">
    <citation type="submission" date="2013-11" db="EMBL/GenBank/DDBJ databases">
        <title>Estimation of Helicobacter pylori bacteriophage ecology using H. pylori isolates.</title>
        <authorList>
            <person name="Uchiyama J."/>
            <person name="Takemura-Uchiyama I."/>
            <person name="Ujihara T."/>
            <person name="Matsuzaki S."/>
        </authorList>
    </citation>
    <scope>NUCLEOTIDE SEQUENCE [LARGE SCALE GENOMIC DNA]</scope>
    <source>
        <strain evidence="2 3">NY40</strain>
    </source>
</reference>
<dbReference type="Proteomes" id="UP000031662">
    <property type="component" value="Chromosome"/>
</dbReference>
<dbReference type="HOGENOM" id="CLU_173927_0_0_7"/>
<proteinExistence type="predicted"/>
<evidence type="ECO:0000256" key="1">
    <source>
        <dbReference type="PROSITE-ProRule" id="PRU00339"/>
    </source>
</evidence>
<accession>A0A060PT26</accession>
<dbReference type="Gene3D" id="1.25.40.10">
    <property type="entry name" value="Tetratricopeptide repeat domain"/>
    <property type="match status" value="1"/>
</dbReference>
<dbReference type="InterPro" id="IPR019734">
    <property type="entry name" value="TPR_rpt"/>
</dbReference>
<keyword evidence="1" id="KW-0802">TPR repeat</keyword>
<sequence>MPLETITLARIYEEQGFFEEALQIYTNILKKTPNHAEALKQMKRLEKIQKNGAPFKHDAILERHYLNFIKGDCLSVENLEKWLVEWN</sequence>
<gene>
    <name evidence="2" type="ORF">NY40_0783</name>
</gene>
<dbReference type="SUPFAM" id="SSF48452">
    <property type="entry name" value="TPR-like"/>
    <property type="match status" value="1"/>
</dbReference>
<dbReference type="AlphaFoldDB" id="A0A060PT26"/>
<evidence type="ECO:0000313" key="2">
    <source>
        <dbReference type="EMBL" id="BAO97795.1"/>
    </source>
</evidence>
<protein>
    <submittedName>
        <fullName evidence="2">Uncharacterized protein</fullName>
    </submittedName>
</protein>
<feature type="repeat" description="TPR" evidence="1">
    <location>
        <begin position="2"/>
        <end position="35"/>
    </location>
</feature>
<dbReference type="PROSITE" id="PS50005">
    <property type="entry name" value="TPR"/>
    <property type="match status" value="1"/>
</dbReference>
<name>A0A060PT26_HELPX</name>
<organism evidence="2 3">
    <name type="scientific">Helicobacter pylori NY40</name>
    <dbReference type="NCBI Taxonomy" id="1426844"/>
    <lineage>
        <taxon>Bacteria</taxon>
        <taxon>Pseudomonadati</taxon>
        <taxon>Campylobacterota</taxon>
        <taxon>Epsilonproteobacteria</taxon>
        <taxon>Campylobacterales</taxon>
        <taxon>Helicobacteraceae</taxon>
        <taxon>Helicobacter</taxon>
    </lineage>
</organism>
<dbReference type="EMBL" id="AP014523">
    <property type="protein sequence ID" value="BAO97795.1"/>
    <property type="molecule type" value="Genomic_DNA"/>
</dbReference>
<dbReference type="InterPro" id="IPR011990">
    <property type="entry name" value="TPR-like_helical_dom_sf"/>
</dbReference>